<evidence type="ECO:0000313" key="2">
    <source>
        <dbReference type="Proteomes" id="UP001156641"/>
    </source>
</evidence>
<gene>
    <name evidence="1" type="ORF">GCM10010909_10490</name>
</gene>
<accession>A0ABQ6A1M0</accession>
<keyword evidence="2" id="KW-1185">Reference proteome</keyword>
<sequence>MSSAGPPFKRIVVDLHCSGCDRLIVQQAAEFAQMLQLELFGRFFADPAPARLAALPFAREFRVGERAWAPLEGDNVSLELSLAIAAAERLFTQMSAAAAIPRRFQIIHDQDVLEQPIDGRGESIAVIHQSGYASESFDRTLESAFQTAASVLILPGGAAPKSGPILAVITGPNDPAAGIAAALASAAGERLLRLDAQAGTAAQVPDARLIVARRGTFSNATLALIAARKKTPVLVVDTEPA</sequence>
<dbReference type="Proteomes" id="UP001156641">
    <property type="component" value="Unassembled WGS sequence"/>
</dbReference>
<organism evidence="1 2">
    <name type="scientific">Acidocella aquatica</name>
    <dbReference type="NCBI Taxonomy" id="1922313"/>
    <lineage>
        <taxon>Bacteria</taxon>
        <taxon>Pseudomonadati</taxon>
        <taxon>Pseudomonadota</taxon>
        <taxon>Alphaproteobacteria</taxon>
        <taxon>Acetobacterales</taxon>
        <taxon>Acidocellaceae</taxon>
        <taxon>Acidocella</taxon>
    </lineage>
</organism>
<proteinExistence type="predicted"/>
<evidence type="ECO:0000313" key="1">
    <source>
        <dbReference type="EMBL" id="GLR66369.1"/>
    </source>
</evidence>
<dbReference type="RefSeq" id="WP_284257051.1">
    <property type="nucleotide sequence ID" value="NZ_BSOS01000017.1"/>
</dbReference>
<dbReference type="EMBL" id="BSOS01000017">
    <property type="protein sequence ID" value="GLR66369.1"/>
    <property type="molecule type" value="Genomic_DNA"/>
</dbReference>
<reference evidence="2" key="1">
    <citation type="journal article" date="2019" name="Int. J. Syst. Evol. Microbiol.">
        <title>The Global Catalogue of Microorganisms (GCM) 10K type strain sequencing project: providing services to taxonomists for standard genome sequencing and annotation.</title>
        <authorList>
            <consortium name="The Broad Institute Genomics Platform"/>
            <consortium name="The Broad Institute Genome Sequencing Center for Infectious Disease"/>
            <person name="Wu L."/>
            <person name="Ma J."/>
        </authorList>
    </citation>
    <scope>NUCLEOTIDE SEQUENCE [LARGE SCALE GENOMIC DNA]</scope>
    <source>
        <strain evidence="2">NBRC 112502</strain>
    </source>
</reference>
<comment type="caution">
    <text evidence="1">The sequence shown here is derived from an EMBL/GenBank/DDBJ whole genome shotgun (WGS) entry which is preliminary data.</text>
</comment>
<name>A0ABQ6A1M0_9PROT</name>
<protein>
    <submittedName>
        <fullName evidence="1">Uncharacterized protein</fullName>
    </submittedName>
</protein>